<dbReference type="Proteomes" id="UP000013827">
    <property type="component" value="Unassembled WGS sequence"/>
</dbReference>
<feature type="chain" id="PRO_5044254617" evidence="1">
    <location>
        <begin position="23"/>
        <end position="91"/>
    </location>
</feature>
<dbReference type="HOGENOM" id="CLU_2433609_0_0_1"/>
<proteinExistence type="predicted"/>
<dbReference type="GeneID" id="17285511"/>
<keyword evidence="1" id="KW-0732">Signal</keyword>
<feature type="signal peptide" evidence="1">
    <location>
        <begin position="1"/>
        <end position="22"/>
    </location>
</feature>
<dbReference type="KEGG" id="ehx:EMIHUDRAFT_260222"/>
<dbReference type="RefSeq" id="XP_005792668.1">
    <property type="nucleotide sequence ID" value="XM_005792611.1"/>
</dbReference>
<name>A0A0D3KWV4_EMIH1</name>
<organism evidence="2 3">
    <name type="scientific">Emiliania huxleyi (strain CCMP1516)</name>
    <dbReference type="NCBI Taxonomy" id="280463"/>
    <lineage>
        <taxon>Eukaryota</taxon>
        <taxon>Haptista</taxon>
        <taxon>Haptophyta</taxon>
        <taxon>Prymnesiophyceae</taxon>
        <taxon>Isochrysidales</taxon>
        <taxon>Noelaerhabdaceae</taxon>
        <taxon>Emiliania</taxon>
    </lineage>
</organism>
<evidence type="ECO:0000313" key="2">
    <source>
        <dbReference type="EnsemblProtists" id="EOD40239"/>
    </source>
</evidence>
<protein>
    <submittedName>
        <fullName evidence="2">Uncharacterized protein</fullName>
    </submittedName>
</protein>
<dbReference type="AlphaFoldDB" id="A0A0D3KWV4"/>
<evidence type="ECO:0000256" key="1">
    <source>
        <dbReference type="SAM" id="SignalP"/>
    </source>
</evidence>
<accession>A0A0D3KWV4</accession>
<dbReference type="STRING" id="2903.R1G2Z4"/>
<evidence type="ECO:0000313" key="3">
    <source>
        <dbReference type="Proteomes" id="UP000013827"/>
    </source>
</evidence>
<reference evidence="3" key="1">
    <citation type="journal article" date="2013" name="Nature">
        <title>Pan genome of the phytoplankton Emiliania underpins its global distribution.</title>
        <authorList>
            <person name="Read B.A."/>
            <person name="Kegel J."/>
            <person name="Klute M.J."/>
            <person name="Kuo A."/>
            <person name="Lefebvre S.C."/>
            <person name="Maumus F."/>
            <person name="Mayer C."/>
            <person name="Miller J."/>
            <person name="Monier A."/>
            <person name="Salamov A."/>
            <person name="Young J."/>
            <person name="Aguilar M."/>
            <person name="Claverie J.M."/>
            <person name="Frickenhaus S."/>
            <person name="Gonzalez K."/>
            <person name="Herman E.K."/>
            <person name="Lin Y.C."/>
            <person name="Napier J."/>
            <person name="Ogata H."/>
            <person name="Sarno A.F."/>
            <person name="Shmutz J."/>
            <person name="Schroeder D."/>
            <person name="de Vargas C."/>
            <person name="Verret F."/>
            <person name="von Dassow P."/>
            <person name="Valentin K."/>
            <person name="Van de Peer Y."/>
            <person name="Wheeler G."/>
            <person name="Dacks J.B."/>
            <person name="Delwiche C.F."/>
            <person name="Dyhrman S.T."/>
            <person name="Glockner G."/>
            <person name="John U."/>
            <person name="Richards T."/>
            <person name="Worden A.Z."/>
            <person name="Zhang X."/>
            <person name="Grigoriev I.V."/>
            <person name="Allen A.E."/>
            <person name="Bidle K."/>
            <person name="Borodovsky M."/>
            <person name="Bowler C."/>
            <person name="Brownlee C."/>
            <person name="Cock J.M."/>
            <person name="Elias M."/>
            <person name="Gladyshev V.N."/>
            <person name="Groth M."/>
            <person name="Guda C."/>
            <person name="Hadaegh A."/>
            <person name="Iglesias-Rodriguez M.D."/>
            <person name="Jenkins J."/>
            <person name="Jones B.M."/>
            <person name="Lawson T."/>
            <person name="Leese F."/>
            <person name="Lindquist E."/>
            <person name="Lobanov A."/>
            <person name="Lomsadze A."/>
            <person name="Malik S.B."/>
            <person name="Marsh M.E."/>
            <person name="Mackinder L."/>
            <person name="Mock T."/>
            <person name="Mueller-Roeber B."/>
            <person name="Pagarete A."/>
            <person name="Parker M."/>
            <person name="Probert I."/>
            <person name="Quesneville H."/>
            <person name="Raines C."/>
            <person name="Rensing S.A."/>
            <person name="Riano-Pachon D.M."/>
            <person name="Richier S."/>
            <person name="Rokitta S."/>
            <person name="Shiraiwa Y."/>
            <person name="Soanes D.M."/>
            <person name="van der Giezen M."/>
            <person name="Wahlund T.M."/>
            <person name="Williams B."/>
            <person name="Wilson W."/>
            <person name="Wolfe G."/>
            <person name="Wurch L.L."/>
        </authorList>
    </citation>
    <scope>NUCLEOTIDE SEQUENCE</scope>
</reference>
<dbReference type="EnsemblProtists" id="EOD40239">
    <property type="protein sequence ID" value="EOD40239"/>
    <property type="gene ID" value="EMIHUDRAFT_260222"/>
</dbReference>
<dbReference type="PaxDb" id="2903-EOD40239"/>
<sequence length="91" mass="9379">RFKLALLPCAFILLYSAYGILAGSDDEEDLSQNAIAAARQAQPPSPALAPPTPGARVATPLLLALVCIELSDVPAVFGVTTDPFLALSSNA</sequence>
<keyword evidence="3" id="KW-1185">Reference proteome</keyword>
<reference evidence="2" key="2">
    <citation type="submission" date="2024-10" db="UniProtKB">
        <authorList>
            <consortium name="EnsemblProtists"/>
        </authorList>
    </citation>
    <scope>IDENTIFICATION</scope>
</reference>